<organism evidence="1 2">
    <name type="scientific">Amycolatopsis coloradensis</name>
    <dbReference type="NCBI Taxonomy" id="76021"/>
    <lineage>
        <taxon>Bacteria</taxon>
        <taxon>Bacillati</taxon>
        <taxon>Actinomycetota</taxon>
        <taxon>Actinomycetes</taxon>
        <taxon>Pseudonocardiales</taxon>
        <taxon>Pseudonocardiaceae</taxon>
        <taxon>Amycolatopsis</taxon>
    </lineage>
</organism>
<evidence type="ECO:0000313" key="2">
    <source>
        <dbReference type="Proteomes" id="UP000187486"/>
    </source>
</evidence>
<protein>
    <submittedName>
        <fullName evidence="1">Uncharacterized protein</fullName>
    </submittedName>
</protein>
<dbReference type="EMBL" id="MQUQ01000003">
    <property type="protein sequence ID" value="OLZ55639.1"/>
    <property type="molecule type" value="Genomic_DNA"/>
</dbReference>
<evidence type="ECO:0000313" key="1">
    <source>
        <dbReference type="EMBL" id="OLZ55639.1"/>
    </source>
</evidence>
<proteinExistence type="predicted"/>
<name>A0A1R0L1D9_9PSEU</name>
<keyword evidence="2" id="KW-1185">Reference proteome</keyword>
<comment type="caution">
    <text evidence="1">The sequence shown here is derived from an EMBL/GenBank/DDBJ whole genome shotgun (WGS) entry which is preliminary data.</text>
</comment>
<dbReference type="AlphaFoldDB" id="A0A1R0L1D9"/>
<dbReference type="Proteomes" id="UP000187486">
    <property type="component" value="Unassembled WGS sequence"/>
</dbReference>
<reference evidence="1 2" key="1">
    <citation type="submission" date="2016-01" db="EMBL/GenBank/DDBJ databases">
        <title>Amycolatopsis coloradensis genome sequencing and assembly.</title>
        <authorList>
            <person name="Mayilraj S."/>
        </authorList>
    </citation>
    <scope>NUCLEOTIDE SEQUENCE [LARGE SCALE GENOMIC DNA]</scope>
    <source>
        <strain evidence="1 2">DSM 44225</strain>
    </source>
</reference>
<gene>
    <name evidence="1" type="ORF">BS329_06630</name>
</gene>
<accession>A0A1R0L1D9</accession>
<sequence length="80" mass="9066">MAQRVRALEAFLADRRILREGVLPRRLITSCEPVRPASGPPCRRLRLASAARCGRRPRRTSPIRWSSSTLDVSVQLTRLT</sequence>